<dbReference type="Gene3D" id="3.40.50.620">
    <property type="entry name" value="HUPs"/>
    <property type="match status" value="1"/>
</dbReference>
<dbReference type="InterPro" id="IPR001412">
    <property type="entry name" value="aa-tRNA-synth_I_CS"/>
</dbReference>
<evidence type="ECO:0000256" key="2">
    <source>
        <dbReference type="ARBA" id="ARBA00005594"/>
    </source>
</evidence>
<reference evidence="11 12" key="1">
    <citation type="submission" date="2024-06" db="EMBL/GenBank/DDBJ databases">
        <title>Genomic Encyclopedia of Type Strains, Phase IV (KMG-IV): sequencing the most valuable type-strain genomes for metagenomic binning, comparative biology and taxonomic classification.</title>
        <authorList>
            <person name="Goeker M."/>
        </authorList>
    </citation>
    <scope>NUCLEOTIDE SEQUENCE [LARGE SCALE GENOMIC DNA]</scope>
    <source>
        <strain evidence="11 12">DSM 100124</strain>
    </source>
</reference>
<gene>
    <name evidence="10" type="primary">lysS</name>
    <name evidence="11" type="ORF">ABID52_003016</name>
</gene>
<dbReference type="EC" id="6.1.1.6" evidence="10"/>
<dbReference type="InterPro" id="IPR008925">
    <property type="entry name" value="aa_tRNA-synth_I_cd-bd_sf"/>
</dbReference>
<comment type="caution">
    <text evidence="10">Lacks conserved residue(s) required for the propagation of feature annotation.</text>
</comment>
<keyword evidence="12" id="KW-1185">Reference proteome</keyword>
<dbReference type="PANTHER" id="PTHR37940">
    <property type="entry name" value="LYSINE--TRNA LIGASE"/>
    <property type="match status" value="1"/>
</dbReference>
<keyword evidence="8 10" id="KW-0030">Aminoacyl-tRNA synthetase</keyword>
<evidence type="ECO:0000256" key="10">
    <source>
        <dbReference type="HAMAP-Rule" id="MF_00177"/>
    </source>
</evidence>
<evidence type="ECO:0000313" key="11">
    <source>
        <dbReference type="EMBL" id="MET3729435.1"/>
    </source>
</evidence>
<evidence type="ECO:0000313" key="12">
    <source>
        <dbReference type="Proteomes" id="UP001549097"/>
    </source>
</evidence>
<dbReference type="InterPro" id="IPR042078">
    <property type="entry name" value="Lys-tRNA-ligase_SC_fold"/>
</dbReference>
<keyword evidence="6 10" id="KW-0067">ATP-binding</keyword>
<evidence type="ECO:0000256" key="7">
    <source>
        <dbReference type="ARBA" id="ARBA00022917"/>
    </source>
</evidence>
<feature type="short sequence motif" description="'KMSKS' region" evidence="10">
    <location>
        <begin position="279"/>
        <end position="283"/>
    </location>
</feature>
<keyword evidence="3 10" id="KW-0963">Cytoplasm</keyword>
<dbReference type="Gene3D" id="6.10.20.10">
    <property type="entry name" value="Lysine tRNA ligase, stem contact fold domain"/>
    <property type="match status" value="1"/>
</dbReference>
<feature type="short sequence motif" description="'HIGH' region" evidence="10">
    <location>
        <begin position="29"/>
        <end position="37"/>
    </location>
</feature>
<evidence type="ECO:0000256" key="5">
    <source>
        <dbReference type="ARBA" id="ARBA00022741"/>
    </source>
</evidence>
<evidence type="ECO:0000256" key="4">
    <source>
        <dbReference type="ARBA" id="ARBA00022598"/>
    </source>
</evidence>
<dbReference type="HAMAP" id="MF_00177">
    <property type="entry name" value="Lys_tRNA_synth_class1"/>
    <property type="match status" value="1"/>
</dbReference>
<proteinExistence type="inferred from homology"/>
<evidence type="ECO:0000256" key="3">
    <source>
        <dbReference type="ARBA" id="ARBA00022490"/>
    </source>
</evidence>
<name>A0ABV2LLH9_9BACL</name>
<dbReference type="Pfam" id="PF01921">
    <property type="entry name" value="tRNA-synt_1f"/>
    <property type="match status" value="1"/>
</dbReference>
<comment type="caution">
    <text evidence="11">The sequence shown here is derived from an EMBL/GenBank/DDBJ whole genome shotgun (WGS) entry which is preliminary data.</text>
</comment>
<keyword evidence="4 10" id="KW-0436">Ligase</keyword>
<dbReference type="InterPro" id="IPR020751">
    <property type="entry name" value="aa-tRNA-synth_I_codon-bd_sub2"/>
</dbReference>
<protein>
    <recommendedName>
        <fullName evidence="10">Lysine--tRNA ligase</fullName>
        <ecNumber evidence="10">6.1.1.6</ecNumber>
    </recommendedName>
    <alternativeName>
        <fullName evidence="10">Lysyl-tRNA synthetase</fullName>
        <shortName evidence="10">LysRS</shortName>
    </alternativeName>
</protein>
<comment type="catalytic activity">
    <reaction evidence="9 10">
        <text>tRNA(Lys) + L-lysine + ATP = L-lysyl-tRNA(Lys) + AMP + diphosphate</text>
        <dbReference type="Rhea" id="RHEA:20792"/>
        <dbReference type="Rhea" id="RHEA-COMP:9696"/>
        <dbReference type="Rhea" id="RHEA-COMP:9697"/>
        <dbReference type="ChEBI" id="CHEBI:30616"/>
        <dbReference type="ChEBI" id="CHEBI:32551"/>
        <dbReference type="ChEBI" id="CHEBI:33019"/>
        <dbReference type="ChEBI" id="CHEBI:78442"/>
        <dbReference type="ChEBI" id="CHEBI:78529"/>
        <dbReference type="ChEBI" id="CHEBI:456215"/>
        <dbReference type="EC" id="6.1.1.6"/>
    </reaction>
</comment>
<comment type="similarity">
    <text evidence="2 10">Belongs to the class-I aminoacyl-tRNA synthetase family.</text>
</comment>
<keyword evidence="5 10" id="KW-0547">Nucleotide-binding</keyword>
<dbReference type="PROSITE" id="PS00178">
    <property type="entry name" value="AA_TRNA_LIGASE_I"/>
    <property type="match status" value="1"/>
</dbReference>
<evidence type="ECO:0000256" key="8">
    <source>
        <dbReference type="ARBA" id="ARBA00023146"/>
    </source>
</evidence>
<sequence length="518" mass="60430">MHWAFRIAEELIRKHPDREAYVCASGISPSGSVHIGNFREVVTTYFVVRALQQLGKKTRFIFSWDDFDRFRKVPKNVDPTFEQYIGMPYSEIPCPFGCHISYAEHFEKEFEQSLREFGIVPDFIYQSKEYGARRYQTQIVHALQNRKQIYDILMNFKTSEHSMEERERFYPVNVYCEVCRKDTVNIHEFQDERLSYICSCGHSNSIEVALATNIKLNWKVDWPMRWKAEEVVFEPGGRDHSSATGSFNVSKEIASHIFNFQAPEYEPYDFICIKGSSEKMSSSSGNNITPGDLLKIYTPEVILFMFAKYQPNAPFHIGLDDDVIRNYTEYERFSQAEQGRLKEEISAALELSSVHSRIRREPKFSHVASIMPLVNFDVSLVREVLERTGEEYTLKEVAGVCERAEYWLKNWCSEKVLLINDKINQEFFKTLTDLERQWIAEFVNVLLDGIDLQDDELMRSVYDVCHVKDDPKKKRSNQKRLFGIIYQLVLSSNSGPRIPLLIHSVGRERLIALLDFPI</sequence>
<dbReference type="NCBIfam" id="TIGR00467">
    <property type="entry name" value="lysS_arch"/>
    <property type="match status" value="1"/>
</dbReference>
<comment type="subcellular location">
    <subcellularLocation>
        <location evidence="1 10">Cytoplasm</location>
    </subcellularLocation>
</comment>
<dbReference type="Gene3D" id="1.10.10.350">
    <property type="match status" value="1"/>
</dbReference>
<dbReference type="InterPro" id="IPR002904">
    <property type="entry name" value="Lys-tRNA-ligase"/>
</dbReference>
<evidence type="ECO:0000256" key="1">
    <source>
        <dbReference type="ARBA" id="ARBA00004496"/>
    </source>
</evidence>
<dbReference type="RefSeq" id="WP_198766490.1">
    <property type="nucleotide sequence ID" value="NZ_JAEACF010000001.1"/>
</dbReference>
<dbReference type="Proteomes" id="UP001549097">
    <property type="component" value="Unassembled WGS sequence"/>
</dbReference>
<dbReference type="PANTHER" id="PTHR37940:SF1">
    <property type="entry name" value="LYSINE--TRNA LIGASE"/>
    <property type="match status" value="1"/>
</dbReference>
<evidence type="ECO:0000256" key="6">
    <source>
        <dbReference type="ARBA" id="ARBA00022840"/>
    </source>
</evidence>
<dbReference type="EMBL" id="JBEPMP010000001">
    <property type="protein sequence ID" value="MET3729435.1"/>
    <property type="molecule type" value="Genomic_DNA"/>
</dbReference>
<accession>A0ABV2LLH9</accession>
<dbReference type="SUPFAM" id="SSF48163">
    <property type="entry name" value="An anticodon-binding domain of class I aminoacyl-tRNA synthetases"/>
    <property type="match status" value="1"/>
</dbReference>
<evidence type="ECO:0000256" key="9">
    <source>
        <dbReference type="ARBA" id="ARBA00048573"/>
    </source>
</evidence>
<dbReference type="GO" id="GO:0004824">
    <property type="term" value="F:lysine-tRNA ligase activity"/>
    <property type="evidence" value="ECO:0007669"/>
    <property type="project" value="UniProtKB-EC"/>
</dbReference>
<dbReference type="SUPFAM" id="SSF52374">
    <property type="entry name" value="Nucleotidylyl transferase"/>
    <property type="match status" value="1"/>
</dbReference>
<organism evidence="11 12">
    <name type="scientific">Fictibacillus halophilus</name>
    <dbReference type="NCBI Taxonomy" id="1610490"/>
    <lineage>
        <taxon>Bacteria</taxon>
        <taxon>Bacillati</taxon>
        <taxon>Bacillota</taxon>
        <taxon>Bacilli</taxon>
        <taxon>Bacillales</taxon>
        <taxon>Fictibacillaceae</taxon>
        <taxon>Fictibacillus</taxon>
    </lineage>
</organism>
<keyword evidence="7 10" id="KW-0648">Protein biosynthesis</keyword>
<dbReference type="InterPro" id="IPR014729">
    <property type="entry name" value="Rossmann-like_a/b/a_fold"/>
</dbReference>